<proteinExistence type="predicted"/>
<keyword evidence="2" id="KW-1185">Reference proteome</keyword>
<dbReference type="EMBL" id="JAKUDL010000003">
    <property type="protein sequence ID" value="MCH4294914.1"/>
    <property type="molecule type" value="Genomic_DNA"/>
</dbReference>
<evidence type="ECO:0000313" key="1">
    <source>
        <dbReference type="EMBL" id="MCH4294914.1"/>
    </source>
</evidence>
<dbReference type="AlphaFoldDB" id="A0AAJ1BJH8"/>
<gene>
    <name evidence="1" type="ORF">MJ923_11425</name>
</gene>
<reference evidence="1 2" key="1">
    <citation type="submission" date="2022-02" db="EMBL/GenBank/DDBJ databases">
        <title>The genome sequence of Shewanella sp. 3B26.</title>
        <authorList>
            <person name="Du J."/>
        </authorList>
    </citation>
    <scope>NUCLEOTIDE SEQUENCE [LARGE SCALE GENOMIC DNA]</scope>
    <source>
        <strain evidence="1 2">3B26</strain>
    </source>
</reference>
<protein>
    <submittedName>
        <fullName evidence="1">Uncharacterized protein</fullName>
    </submittedName>
</protein>
<evidence type="ECO:0000313" key="2">
    <source>
        <dbReference type="Proteomes" id="UP001297581"/>
    </source>
</evidence>
<sequence length="248" mass="25735">MKPSQLAIATLSGLLFSAAAIGHGAHQGGIQAKTDKAIESTFDIVHAKITTKGNVATFHMGVEGEAGSLIPKAGGKLAGASAFAYVWPTSIDSGEVGFDAGAGILALAVASHPDFDDTPLFDENGDNNTDNDGDLWHSHWVVLVADDACGPGKLKVKDIPEGARPKLPKTWPGLPLYIDSPGFDPLLSGDRVEVKVPFDNIDVVTSASFDGVTSGLRVSANLHAPLFCVVDVFDVASGDLSLPGKVNH</sequence>
<organism evidence="1 2">
    <name type="scientific">Shewanella zhuhaiensis</name>
    <dbReference type="NCBI Taxonomy" id="2919576"/>
    <lineage>
        <taxon>Bacteria</taxon>
        <taxon>Pseudomonadati</taxon>
        <taxon>Pseudomonadota</taxon>
        <taxon>Gammaproteobacteria</taxon>
        <taxon>Alteromonadales</taxon>
        <taxon>Shewanellaceae</taxon>
        <taxon>Shewanella</taxon>
    </lineage>
</organism>
<accession>A0AAJ1BJH8</accession>
<dbReference type="RefSeq" id="WP_240591192.1">
    <property type="nucleotide sequence ID" value="NZ_JAKUDL010000003.1"/>
</dbReference>
<comment type="caution">
    <text evidence="1">The sequence shown here is derived from an EMBL/GenBank/DDBJ whole genome shotgun (WGS) entry which is preliminary data.</text>
</comment>
<dbReference type="Proteomes" id="UP001297581">
    <property type="component" value="Unassembled WGS sequence"/>
</dbReference>
<name>A0AAJ1BJH8_9GAMM</name>